<keyword evidence="7" id="KW-1133">Transmembrane helix</keyword>
<dbReference type="InterPro" id="IPR001610">
    <property type="entry name" value="PAC"/>
</dbReference>
<feature type="domain" description="PAC" evidence="11">
    <location>
        <begin position="561"/>
        <end position="613"/>
    </location>
</feature>
<dbReference type="InterPro" id="IPR013655">
    <property type="entry name" value="PAS_fold_3"/>
</dbReference>
<dbReference type="InterPro" id="IPR058544">
    <property type="entry name" value="ETR1_N"/>
</dbReference>
<dbReference type="SUPFAM" id="SSF55874">
    <property type="entry name" value="ATPase domain of HSP90 chaperone/DNA topoisomerase II/histidine kinase"/>
    <property type="match status" value="1"/>
</dbReference>
<evidence type="ECO:0000256" key="8">
    <source>
        <dbReference type="SAM" id="SignalP"/>
    </source>
</evidence>
<dbReference type="Pfam" id="PF00512">
    <property type="entry name" value="HisKA"/>
    <property type="match status" value="1"/>
</dbReference>
<keyword evidence="3" id="KW-0597">Phosphoprotein</keyword>
<comment type="catalytic activity">
    <reaction evidence="1">
        <text>ATP + protein L-histidine = ADP + protein N-phospho-L-histidine.</text>
        <dbReference type="EC" id="2.7.13.3"/>
    </reaction>
</comment>
<dbReference type="SMART" id="SM00086">
    <property type="entry name" value="PAC"/>
    <property type="match status" value="3"/>
</dbReference>
<feature type="transmembrane region" description="Helical" evidence="7">
    <location>
        <begin position="144"/>
        <end position="162"/>
    </location>
</feature>
<dbReference type="SMART" id="SM00388">
    <property type="entry name" value="HisKA"/>
    <property type="match status" value="1"/>
</dbReference>
<dbReference type="CDD" id="cd00082">
    <property type="entry name" value="HisKA"/>
    <property type="match status" value="1"/>
</dbReference>
<dbReference type="Gene3D" id="2.10.70.100">
    <property type="match status" value="1"/>
</dbReference>
<evidence type="ECO:0000256" key="6">
    <source>
        <dbReference type="SAM" id="Coils"/>
    </source>
</evidence>
<dbReference type="Proteomes" id="UP000614216">
    <property type="component" value="Unassembled WGS sequence"/>
</dbReference>
<dbReference type="PROSITE" id="PS50109">
    <property type="entry name" value="HIS_KIN"/>
    <property type="match status" value="1"/>
</dbReference>
<dbReference type="PANTHER" id="PTHR43304">
    <property type="entry name" value="PHYTOCHROME-LIKE PROTEIN CPH1"/>
    <property type="match status" value="1"/>
</dbReference>
<comment type="caution">
    <text evidence="12">The sequence shown here is derived from an EMBL/GenBank/DDBJ whole genome shotgun (WGS) entry which is preliminary data.</text>
</comment>
<accession>A0A937KDL3</accession>
<feature type="transmembrane region" description="Helical" evidence="7">
    <location>
        <begin position="84"/>
        <end position="102"/>
    </location>
</feature>
<feature type="domain" description="Histidine kinase" evidence="9">
    <location>
        <begin position="635"/>
        <end position="845"/>
    </location>
</feature>
<keyword evidence="4" id="KW-0808">Transferase</keyword>
<dbReference type="InterPro" id="IPR003661">
    <property type="entry name" value="HisK_dim/P_dom"/>
</dbReference>
<dbReference type="PROSITE" id="PS50113">
    <property type="entry name" value="PAC"/>
    <property type="match status" value="2"/>
</dbReference>
<keyword evidence="7" id="KW-0472">Membrane</keyword>
<keyword evidence="8" id="KW-0732">Signal</keyword>
<evidence type="ECO:0000313" key="12">
    <source>
        <dbReference type="EMBL" id="MBL6446180.1"/>
    </source>
</evidence>
<organism evidence="12 13">
    <name type="scientific">Fulvivirga marina</name>
    <dbReference type="NCBI Taxonomy" id="2494733"/>
    <lineage>
        <taxon>Bacteria</taxon>
        <taxon>Pseudomonadati</taxon>
        <taxon>Bacteroidota</taxon>
        <taxon>Cytophagia</taxon>
        <taxon>Cytophagales</taxon>
        <taxon>Fulvivirgaceae</taxon>
        <taxon>Fulvivirga</taxon>
    </lineage>
</organism>
<dbReference type="SMART" id="SM00091">
    <property type="entry name" value="PAS"/>
    <property type="match status" value="2"/>
</dbReference>
<dbReference type="InterPro" id="IPR003594">
    <property type="entry name" value="HATPase_dom"/>
</dbReference>
<name>A0A937KDL3_9BACT</name>
<dbReference type="InterPro" id="IPR004358">
    <property type="entry name" value="Sig_transdc_His_kin-like_C"/>
</dbReference>
<dbReference type="GO" id="GO:0000155">
    <property type="term" value="F:phosphorelay sensor kinase activity"/>
    <property type="evidence" value="ECO:0007669"/>
    <property type="project" value="InterPro"/>
</dbReference>
<dbReference type="Pfam" id="PF02518">
    <property type="entry name" value="HATPase_c"/>
    <property type="match status" value="1"/>
</dbReference>
<dbReference type="PROSITE" id="PS50112">
    <property type="entry name" value="PAS"/>
    <property type="match status" value="1"/>
</dbReference>
<reference evidence="12" key="1">
    <citation type="submission" date="2021-01" db="EMBL/GenBank/DDBJ databases">
        <title>Fulvivirga kasyanovii gen. nov., sp nov., a novel member of the phylum Bacteroidetes isolated from seawater in a mussel farm.</title>
        <authorList>
            <person name="Zhao L.-H."/>
            <person name="Wang Z.-J."/>
        </authorList>
    </citation>
    <scope>NUCLEOTIDE SEQUENCE</scope>
    <source>
        <strain evidence="12">29W222</strain>
    </source>
</reference>
<keyword evidence="7" id="KW-0812">Transmembrane</keyword>
<sequence length="845" mass="96945">MMKNIRRHFFISCIPLSFLVFSTVANTTPNEIPTTCHVSYESNDVVAVQPGFIAGLFSVENWPARWNCGIWTPFHGWLYIVSDFLIWFAYFLIPMILGYYLYKKENEVPFKSIFLLFIAFILFCGLTHFVDAVIFWWPVYRLSALIRFITAMVSLGAVFALVRLTPEVLKYKSPEELEKLVSELTALNRRLKDEILQRQRAEGELKRLNEDLERKVDERTQDLKASNSILKRTNELFRSAQEAGKIGVWQMNVDESSIYCSEEVYRILELKSITDFNFEKALGFVHKDYRNKLKQVIAHAEKTCESYDIEVKMVTAEKNSIWVRVVGLPVVKYGKMESLRGLLMNIDQAKASQEKMEAGKKVLSLALEAGEIGAWNWNIKTGSLQWDDYMHKLMDHPKKNFRGIIQDFTERIHPDDSDLVSRAIGDTIRKDIKYDIIYRIITMEGEIRILHSRGEVNKDEYGEPIGMIGICMNITDQKLYEKNLKESEQRLKATIDYSPIGVALLGTDGKLLKVNKALTEMLGYVEASLIKLGLHKITNPDDRNLDQKYLRKLQQGNVHTYQLDKRYLNAKGEVIWVQQNVSAVRSTKGNIKYFITQIMDITERKMAERRIHEVVRQRTAQLEATNQELEAFSYSVSHDLRSPLRSIHGFSQALMEDYSEQLDGTGKDYLNRVSSASVRMGRLIDDLLGLSRISRQEINFQPVDVTLLAIHIVEDLVNDQYSKTEFVIAHGLNAQADKGLLNVALENLIENAAKYSRKSSAPKVEIGEEIINHKQVFYIKDNGVGFDMNYADKLFGAFQRLHGDREFEGTGIGLATVKRIIHRHGGEIWARSAIGKGSTFYFTLN</sequence>
<keyword evidence="5" id="KW-0418">Kinase</keyword>
<evidence type="ECO:0000256" key="3">
    <source>
        <dbReference type="ARBA" id="ARBA00022553"/>
    </source>
</evidence>
<dbReference type="InterPro" id="IPR036097">
    <property type="entry name" value="HisK_dim/P_sf"/>
</dbReference>
<feature type="signal peptide" evidence="8">
    <location>
        <begin position="1"/>
        <end position="27"/>
    </location>
</feature>
<dbReference type="EC" id="2.7.13.3" evidence="2"/>
<dbReference type="InterPro" id="IPR036890">
    <property type="entry name" value="HATPase_C_sf"/>
</dbReference>
<dbReference type="NCBIfam" id="TIGR00229">
    <property type="entry name" value="sensory_box"/>
    <property type="match status" value="1"/>
</dbReference>
<evidence type="ECO:0000256" key="4">
    <source>
        <dbReference type="ARBA" id="ARBA00022679"/>
    </source>
</evidence>
<dbReference type="SUPFAM" id="SSF55785">
    <property type="entry name" value="PYP-like sensor domain (PAS domain)"/>
    <property type="match status" value="3"/>
</dbReference>
<dbReference type="PRINTS" id="PR00344">
    <property type="entry name" value="BCTRLSENSOR"/>
</dbReference>
<feature type="coiled-coil region" evidence="6">
    <location>
        <begin position="177"/>
        <end position="218"/>
    </location>
</feature>
<feature type="chain" id="PRO_5038109474" description="histidine kinase" evidence="8">
    <location>
        <begin position="28"/>
        <end position="845"/>
    </location>
</feature>
<dbReference type="Gene3D" id="1.10.287.130">
    <property type="match status" value="1"/>
</dbReference>
<dbReference type="Gene3D" id="3.30.565.10">
    <property type="entry name" value="Histidine kinase-like ATPase, C-terminal domain"/>
    <property type="match status" value="1"/>
</dbReference>
<feature type="domain" description="PAC" evidence="11">
    <location>
        <begin position="434"/>
        <end position="486"/>
    </location>
</feature>
<protein>
    <recommendedName>
        <fullName evidence="2">histidine kinase</fullName>
        <ecNumber evidence="2">2.7.13.3</ecNumber>
    </recommendedName>
</protein>
<dbReference type="EMBL" id="JAEUGD010000023">
    <property type="protein sequence ID" value="MBL6446180.1"/>
    <property type="molecule type" value="Genomic_DNA"/>
</dbReference>
<dbReference type="PANTHER" id="PTHR43304:SF1">
    <property type="entry name" value="PAC DOMAIN-CONTAINING PROTEIN"/>
    <property type="match status" value="1"/>
</dbReference>
<dbReference type="InterPro" id="IPR000014">
    <property type="entry name" value="PAS"/>
</dbReference>
<evidence type="ECO:0000256" key="1">
    <source>
        <dbReference type="ARBA" id="ARBA00000085"/>
    </source>
</evidence>
<dbReference type="Pfam" id="PF25487">
    <property type="entry name" value="ETR1_N"/>
    <property type="match status" value="1"/>
</dbReference>
<evidence type="ECO:0000259" key="9">
    <source>
        <dbReference type="PROSITE" id="PS50109"/>
    </source>
</evidence>
<evidence type="ECO:0000313" key="13">
    <source>
        <dbReference type="Proteomes" id="UP000614216"/>
    </source>
</evidence>
<dbReference type="InterPro" id="IPR035965">
    <property type="entry name" value="PAS-like_dom_sf"/>
</dbReference>
<dbReference type="SUPFAM" id="SSF47384">
    <property type="entry name" value="Homodimeric domain of signal transducing histidine kinase"/>
    <property type="match status" value="1"/>
</dbReference>
<dbReference type="InterPro" id="IPR000700">
    <property type="entry name" value="PAS-assoc_C"/>
</dbReference>
<dbReference type="Pfam" id="PF08447">
    <property type="entry name" value="PAS_3"/>
    <property type="match status" value="2"/>
</dbReference>
<evidence type="ECO:0000259" key="11">
    <source>
        <dbReference type="PROSITE" id="PS50113"/>
    </source>
</evidence>
<dbReference type="AlphaFoldDB" id="A0A937KDL3"/>
<evidence type="ECO:0000259" key="10">
    <source>
        <dbReference type="PROSITE" id="PS50112"/>
    </source>
</evidence>
<dbReference type="SMART" id="SM00387">
    <property type="entry name" value="HATPase_c"/>
    <property type="match status" value="1"/>
</dbReference>
<dbReference type="Pfam" id="PF13426">
    <property type="entry name" value="PAS_9"/>
    <property type="match status" value="1"/>
</dbReference>
<dbReference type="Gene3D" id="3.30.450.20">
    <property type="entry name" value="PAS domain"/>
    <property type="match status" value="3"/>
</dbReference>
<dbReference type="CDD" id="cd00130">
    <property type="entry name" value="PAS"/>
    <property type="match status" value="2"/>
</dbReference>
<dbReference type="FunFam" id="3.30.565.10:FF:000006">
    <property type="entry name" value="Sensor histidine kinase WalK"/>
    <property type="match status" value="1"/>
</dbReference>
<dbReference type="RefSeq" id="WP_202855721.1">
    <property type="nucleotide sequence ID" value="NZ_JAEUGD010000023.1"/>
</dbReference>
<dbReference type="FunFam" id="1.10.287.130:FF:000070">
    <property type="entry name" value="Histidine kinase sensor protein"/>
    <property type="match status" value="1"/>
</dbReference>
<keyword evidence="6" id="KW-0175">Coiled coil</keyword>
<evidence type="ECO:0000256" key="2">
    <source>
        <dbReference type="ARBA" id="ARBA00012438"/>
    </source>
</evidence>
<feature type="domain" description="PAS" evidence="10">
    <location>
        <begin position="487"/>
        <end position="557"/>
    </location>
</feature>
<evidence type="ECO:0000256" key="5">
    <source>
        <dbReference type="ARBA" id="ARBA00022777"/>
    </source>
</evidence>
<feature type="transmembrane region" description="Helical" evidence="7">
    <location>
        <begin position="114"/>
        <end position="138"/>
    </location>
</feature>
<evidence type="ECO:0000256" key="7">
    <source>
        <dbReference type="SAM" id="Phobius"/>
    </source>
</evidence>
<dbReference type="InterPro" id="IPR052162">
    <property type="entry name" value="Sensor_kinase/Photoreceptor"/>
</dbReference>
<gene>
    <name evidence="12" type="ORF">JMN32_07665</name>
</gene>
<proteinExistence type="predicted"/>
<dbReference type="InterPro" id="IPR005467">
    <property type="entry name" value="His_kinase_dom"/>
</dbReference>
<keyword evidence="13" id="KW-1185">Reference proteome</keyword>